<comment type="caution">
    <text evidence="2">The sequence shown here is derived from an EMBL/GenBank/DDBJ whole genome shotgun (WGS) entry which is preliminary data.</text>
</comment>
<dbReference type="AlphaFoldDB" id="A0A2S5B6I3"/>
<sequence length="338" mass="37577">MSRNEQAPTEAPPAYTATDHLQVPTAAAHSSAAETTSRHRRTSSAGSTRSSNYTTDEEHYDDSDIPEEVRRDMLDEARPLPDGWRREYDNNSQHYFYVDTKANPPRSIWSHPLDVRTLNCSMTHRGTHALRICRTCVGPCRSCGRSRRTEADERREQPEFLKTHPNVAEKLDPKAPVEESHRASTSTASHASTSGASTSSHQPQHTEEKRSFGRKMKDKLTGTTHEERVEQRRKQQEQEKKQYEAYLQRRAQIRQAQAEGRYQPMFSAPMGPYSRAPMGYSPYGGGVYGPGYGYGGRGMYGGGMYGRPYYGGGMGGMGTGMALGGGLLGGLLLGDMLF</sequence>
<dbReference type="SUPFAM" id="SSF51045">
    <property type="entry name" value="WW domain"/>
    <property type="match status" value="1"/>
</dbReference>
<feature type="compositionally biased region" description="Low complexity" evidence="1">
    <location>
        <begin position="7"/>
        <end position="18"/>
    </location>
</feature>
<evidence type="ECO:0000256" key="1">
    <source>
        <dbReference type="SAM" id="MobiDB-lite"/>
    </source>
</evidence>
<protein>
    <recommendedName>
        <fullName evidence="4">WW domain-containing protein</fullName>
    </recommendedName>
</protein>
<gene>
    <name evidence="2" type="ORF">BMF94_4683</name>
</gene>
<feature type="compositionally biased region" description="Basic and acidic residues" evidence="1">
    <location>
        <begin position="147"/>
        <end position="182"/>
    </location>
</feature>
<proteinExistence type="predicted"/>
<dbReference type="Gene3D" id="2.20.70.10">
    <property type="match status" value="1"/>
</dbReference>
<organism evidence="2 3">
    <name type="scientific">Rhodotorula taiwanensis</name>
    <dbReference type="NCBI Taxonomy" id="741276"/>
    <lineage>
        <taxon>Eukaryota</taxon>
        <taxon>Fungi</taxon>
        <taxon>Dikarya</taxon>
        <taxon>Basidiomycota</taxon>
        <taxon>Pucciniomycotina</taxon>
        <taxon>Microbotryomycetes</taxon>
        <taxon>Sporidiobolales</taxon>
        <taxon>Sporidiobolaceae</taxon>
        <taxon>Rhodotorula</taxon>
    </lineage>
</organism>
<dbReference type="STRING" id="741276.A0A2S5B6I3"/>
<name>A0A2S5B6I3_9BASI</name>
<feature type="region of interest" description="Disordered" evidence="1">
    <location>
        <begin position="1"/>
        <end position="68"/>
    </location>
</feature>
<feature type="compositionally biased region" description="Low complexity" evidence="1">
    <location>
        <begin position="183"/>
        <end position="201"/>
    </location>
</feature>
<feature type="compositionally biased region" description="Basic and acidic residues" evidence="1">
    <location>
        <begin position="218"/>
        <end position="241"/>
    </location>
</feature>
<evidence type="ECO:0000313" key="3">
    <source>
        <dbReference type="Proteomes" id="UP000237144"/>
    </source>
</evidence>
<keyword evidence="3" id="KW-1185">Reference proteome</keyword>
<dbReference type="EMBL" id="PJQD01000050">
    <property type="protein sequence ID" value="POY72379.1"/>
    <property type="molecule type" value="Genomic_DNA"/>
</dbReference>
<evidence type="ECO:0008006" key="4">
    <source>
        <dbReference type="Google" id="ProtNLM"/>
    </source>
</evidence>
<dbReference type="InterPro" id="IPR036020">
    <property type="entry name" value="WW_dom_sf"/>
</dbReference>
<evidence type="ECO:0000313" key="2">
    <source>
        <dbReference type="EMBL" id="POY72379.1"/>
    </source>
</evidence>
<feature type="compositionally biased region" description="Low complexity" evidence="1">
    <location>
        <begin position="25"/>
        <end position="35"/>
    </location>
</feature>
<feature type="region of interest" description="Disordered" evidence="1">
    <location>
        <begin position="142"/>
        <end position="241"/>
    </location>
</feature>
<accession>A0A2S5B6I3</accession>
<dbReference type="OrthoDB" id="2367685at2759"/>
<reference evidence="2 3" key="1">
    <citation type="journal article" date="2018" name="Front. Microbiol.">
        <title>Prospects for Fungal Bioremediation of Acidic Radioactive Waste Sites: Characterization and Genome Sequence of Rhodotorula taiwanensis MD1149.</title>
        <authorList>
            <person name="Tkavc R."/>
            <person name="Matrosova V.Y."/>
            <person name="Grichenko O.E."/>
            <person name="Gostincar C."/>
            <person name="Volpe R.P."/>
            <person name="Klimenkova P."/>
            <person name="Gaidamakova E.K."/>
            <person name="Zhou C.E."/>
            <person name="Stewart B.J."/>
            <person name="Lyman M.G."/>
            <person name="Malfatti S.A."/>
            <person name="Rubinfeld B."/>
            <person name="Courtot M."/>
            <person name="Singh J."/>
            <person name="Dalgard C.L."/>
            <person name="Hamilton T."/>
            <person name="Frey K.G."/>
            <person name="Gunde-Cimerman N."/>
            <person name="Dugan L."/>
            <person name="Daly M.J."/>
        </authorList>
    </citation>
    <scope>NUCLEOTIDE SEQUENCE [LARGE SCALE GENOMIC DNA]</scope>
    <source>
        <strain evidence="2 3">MD1149</strain>
    </source>
</reference>
<dbReference type="Proteomes" id="UP000237144">
    <property type="component" value="Unassembled WGS sequence"/>
</dbReference>